<protein>
    <submittedName>
        <fullName evidence="2">Csa1 family protein</fullName>
    </submittedName>
</protein>
<dbReference type="Proteomes" id="UP000235748">
    <property type="component" value="Unassembled WGS sequence"/>
</dbReference>
<dbReference type="InterPro" id="IPR007595">
    <property type="entry name" value="Csa"/>
</dbReference>
<comment type="caution">
    <text evidence="2">The sequence shown here is derived from an EMBL/GenBank/DDBJ whole genome shotgun (WGS) entry which is preliminary data.</text>
</comment>
<evidence type="ECO:0000313" key="2">
    <source>
        <dbReference type="EMBL" id="PMC18352.1"/>
    </source>
</evidence>
<name>A0A2N6QFJ0_9STAP</name>
<dbReference type="Gene3D" id="2.50.20.40">
    <property type="match status" value="1"/>
</dbReference>
<accession>A0A2N6QFJ0</accession>
<sequence length="90" mass="10392">MKKLLKIALACICLFPIIYITGCNKLATLGHDKQIKENIHNSLSIYPTKKLEKIYDIKGAKNIHFKENDKGTWIFDSSMQTMKNGTFMWI</sequence>
<dbReference type="InterPro" id="IPR038641">
    <property type="entry name" value="Csa_sf"/>
</dbReference>
<evidence type="ECO:0000313" key="3">
    <source>
        <dbReference type="Proteomes" id="UP000235748"/>
    </source>
</evidence>
<comment type="similarity">
    <text evidence="1">Belongs to the staphylococcal tandem lipoprotein family.</text>
</comment>
<reference evidence="2 3" key="1">
    <citation type="submission" date="2017-09" db="EMBL/GenBank/DDBJ databases">
        <title>Bacterial strain isolated from the female urinary microbiota.</title>
        <authorList>
            <person name="Thomas-White K."/>
            <person name="Kumar N."/>
            <person name="Forster S."/>
            <person name="Putonti C."/>
            <person name="Lawley T."/>
            <person name="Wolfe A.J."/>
        </authorList>
    </citation>
    <scope>NUCLEOTIDE SEQUENCE [LARGE SCALE GENOMIC DNA]</scope>
    <source>
        <strain evidence="2 3">UMB0834</strain>
    </source>
</reference>
<dbReference type="Pfam" id="PF04507">
    <property type="entry name" value="DUF576"/>
    <property type="match status" value="1"/>
</dbReference>
<organism evidence="2 3">
    <name type="scientific">Staphylococcus pettenkoferi</name>
    <dbReference type="NCBI Taxonomy" id="170573"/>
    <lineage>
        <taxon>Bacteria</taxon>
        <taxon>Bacillati</taxon>
        <taxon>Bacillota</taxon>
        <taxon>Bacilli</taxon>
        <taxon>Bacillales</taxon>
        <taxon>Staphylococcaceae</taxon>
        <taxon>Staphylococcus</taxon>
    </lineage>
</organism>
<proteinExistence type="inferred from homology"/>
<gene>
    <name evidence="2" type="ORF">CJ235_07930</name>
</gene>
<evidence type="ECO:0000256" key="1">
    <source>
        <dbReference type="ARBA" id="ARBA00009715"/>
    </source>
</evidence>
<dbReference type="AlphaFoldDB" id="A0A2N6QFJ0"/>
<dbReference type="EMBL" id="PNGG01000004">
    <property type="protein sequence ID" value="PMC18352.1"/>
    <property type="molecule type" value="Genomic_DNA"/>
</dbReference>